<dbReference type="OrthoDB" id="2213137at2759"/>
<reference evidence="4" key="3">
    <citation type="submission" date="2025-09" db="UniProtKB">
        <authorList>
            <consortium name="Ensembl"/>
        </authorList>
    </citation>
    <scope>IDENTIFICATION</scope>
</reference>
<evidence type="ECO:0000313" key="4">
    <source>
        <dbReference type="Ensembl" id="ENSCSEP00000033620.1"/>
    </source>
</evidence>
<feature type="transmembrane region" description="Helical" evidence="2">
    <location>
        <begin position="182"/>
        <end position="202"/>
    </location>
</feature>
<evidence type="ECO:0000313" key="5">
    <source>
        <dbReference type="Proteomes" id="UP000265120"/>
    </source>
</evidence>
<feature type="transmembrane region" description="Helical" evidence="2">
    <location>
        <begin position="94"/>
        <end position="113"/>
    </location>
</feature>
<feature type="transmembrane region" description="Helical" evidence="2">
    <location>
        <begin position="64"/>
        <end position="87"/>
    </location>
</feature>
<dbReference type="SUPFAM" id="SSF103473">
    <property type="entry name" value="MFS general substrate transporter"/>
    <property type="match status" value="1"/>
</dbReference>
<reference evidence="4" key="2">
    <citation type="submission" date="2025-08" db="UniProtKB">
        <authorList>
            <consortium name="Ensembl"/>
        </authorList>
    </citation>
    <scope>IDENTIFICATION</scope>
</reference>
<dbReference type="GeneID" id="103379667"/>
<dbReference type="Pfam" id="PF07690">
    <property type="entry name" value="MFS_1"/>
    <property type="match status" value="2"/>
</dbReference>
<feature type="transmembrane region" description="Helical" evidence="2">
    <location>
        <begin position="391"/>
        <end position="413"/>
    </location>
</feature>
<proteinExistence type="predicted"/>
<dbReference type="GO" id="GO:0016020">
    <property type="term" value="C:membrane"/>
    <property type="evidence" value="ECO:0007669"/>
    <property type="project" value="UniProtKB-SubCell"/>
</dbReference>
<keyword evidence="5" id="KW-1185">Reference proteome</keyword>
<feature type="transmembrane region" description="Helical" evidence="2">
    <location>
        <begin position="298"/>
        <end position="322"/>
    </location>
</feature>
<organism evidence="4 5">
    <name type="scientific">Cynoglossus semilaevis</name>
    <name type="common">Tongue sole</name>
    <dbReference type="NCBI Taxonomy" id="244447"/>
    <lineage>
        <taxon>Eukaryota</taxon>
        <taxon>Metazoa</taxon>
        <taxon>Chordata</taxon>
        <taxon>Craniata</taxon>
        <taxon>Vertebrata</taxon>
        <taxon>Euteleostomi</taxon>
        <taxon>Actinopterygii</taxon>
        <taxon>Neopterygii</taxon>
        <taxon>Teleostei</taxon>
        <taxon>Neoteleostei</taxon>
        <taxon>Acanthomorphata</taxon>
        <taxon>Carangaria</taxon>
        <taxon>Pleuronectiformes</taxon>
        <taxon>Pleuronectoidei</taxon>
        <taxon>Cynoglossidae</taxon>
        <taxon>Cynoglossinae</taxon>
        <taxon>Cynoglossus</taxon>
    </lineage>
</organism>
<accession>A0A3P8X6S3</accession>
<dbReference type="KEGG" id="csem:103379667"/>
<dbReference type="Ensembl" id="ENSCSET00000034054.1">
    <property type="protein sequence ID" value="ENSCSEP00000033620.1"/>
    <property type="gene ID" value="ENSCSEG00000021575.1"/>
</dbReference>
<feature type="transmembrane region" description="Helical" evidence="2">
    <location>
        <begin position="368"/>
        <end position="385"/>
    </location>
</feature>
<dbReference type="InterPro" id="IPR020846">
    <property type="entry name" value="MFS_dom"/>
</dbReference>
<feature type="transmembrane region" description="Helical" evidence="2">
    <location>
        <begin position="25"/>
        <end position="44"/>
    </location>
</feature>
<evidence type="ECO:0000256" key="1">
    <source>
        <dbReference type="ARBA" id="ARBA00004141"/>
    </source>
</evidence>
<dbReference type="InterPro" id="IPR011701">
    <property type="entry name" value="MFS"/>
</dbReference>
<evidence type="ECO:0000256" key="2">
    <source>
        <dbReference type="SAM" id="Phobius"/>
    </source>
</evidence>
<feature type="transmembrane region" description="Helical" evidence="2">
    <location>
        <begin position="125"/>
        <end position="146"/>
    </location>
</feature>
<name>A0A3P8X6S3_CYNSE</name>
<feature type="transmembrane region" description="Helical" evidence="2">
    <location>
        <begin position="454"/>
        <end position="475"/>
    </location>
</feature>
<dbReference type="GeneTree" id="ENSGT00940000164450"/>
<dbReference type="PROSITE" id="PS50850">
    <property type="entry name" value="MFS"/>
    <property type="match status" value="1"/>
</dbReference>
<dbReference type="InterPro" id="IPR050327">
    <property type="entry name" value="Proton-linked_MCT"/>
</dbReference>
<dbReference type="Gene3D" id="1.20.1250.20">
    <property type="entry name" value="MFS general substrate transporter like domains"/>
    <property type="match status" value="1"/>
</dbReference>
<keyword evidence="2" id="KW-0472">Membrane</keyword>
<evidence type="ECO:0000259" key="3">
    <source>
        <dbReference type="PROSITE" id="PS50850"/>
    </source>
</evidence>
<dbReference type="AlphaFoldDB" id="A0A3P8X6S3"/>
<sequence length="498" mass="53725">MESQVKVKKKRVAVTVPPAAPDGGYSWLILISSFFVFGLTFGVIKSFGVFFTKIHQHFQTTATGASWITSIMVATIYIVAPLASVLSACFSHRAVVIIGGLICSLGVIAGSFSDNLIELCVTVGFLNGVGYALSWIPTVTILSFYFEKKRPLANALSTTGECIFTFVLTPLFQVLINAYTWRGALLCLGGLQLLLCVCGVLLRPLRASKNEAFVSEVTTEEQGFVQQTLLLEPSEPKPPLGQESAVIQTCEAPDVGNVTVQLEEPEEQSLKESRCTPKTSEFMAKVLRYMDYSLITNANFMVFTMFGVFSCLGLFAPVLFLVPYARSKGVQEHHAALLVSISAALDLLGRIVFGWVANLRLIQAVKQLTATVLLQGILLLLFPLASSYIELVALSAAYGLTFGATVSIHITVLSEVVGVHRLGSALGFFMLIRSGGGLLGPPIAGLLIDRTGDYGTAFLMAGVAFIISTMFLLALHCMNTRGQKPTLNVSLNQTEQNP</sequence>
<dbReference type="PANTHER" id="PTHR11360:SF255">
    <property type="entry name" value="MONOCARBOXYLATE TRANSPORTER 2"/>
    <property type="match status" value="1"/>
</dbReference>
<feature type="transmembrane region" description="Helical" evidence="2">
    <location>
        <begin position="334"/>
        <end position="356"/>
    </location>
</feature>
<dbReference type="RefSeq" id="XP_016888282.1">
    <property type="nucleotide sequence ID" value="XM_017032793.2"/>
</dbReference>
<feature type="domain" description="Major facilitator superfamily (MFS) profile" evidence="3">
    <location>
        <begin position="26"/>
        <end position="480"/>
    </location>
</feature>
<feature type="transmembrane region" description="Helical" evidence="2">
    <location>
        <begin position="158"/>
        <end position="176"/>
    </location>
</feature>
<protein>
    <submittedName>
        <fullName evidence="4">Si:dkey-246g23.4</fullName>
    </submittedName>
</protein>
<reference evidence="4 5" key="1">
    <citation type="journal article" date="2014" name="Nat. Genet.">
        <title>Whole-genome sequence of a flatfish provides insights into ZW sex chromosome evolution and adaptation to a benthic lifestyle.</title>
        <authorList>
            <person name="Chen S."/>
            <person name="Zhang G."/>
            <person name="Shao C."/>
            <person name="Huang Q."/>
            <person name="Liu G."/>
            <person name="Zhang P."/>
            <person name="Song W."/>
            <person name="An N."/>
            <person name="Chalopin D."/>
            <person name="Volff J.N."/>
            <person name="Hong Y."/>
            <person name="Li Q."/>
            <person name="Sha Z."/>
            <person name="Zhou H."/>
            <person name="Xie M."/>
            <person name="Yu Q."/>
            <person name="Liu Y."/>
            <person name="Xiang H."/>
            <person name="Wang N."/>
            <person name="Wu K."/>
            <person name="Yang C."/>
            <person name="Zhou Q."/>
            <person name="Liao X."/>
            <person name="Yang L."/>
            <person name="Hu Q."/>
            <person name="Zhang J."/>
            <person name="Meng L."/>
            <person name="Jin L."/>
            <person name="Tian Y."/>
            <person name="Lian J."/>
            <person name="Yang J."/>
            <person name="Miao G."/>
            <person name="Liu S."/>
            <person name="Liang Z."/>
            <person name="Yan F."/>
            <person name="Li Y."/>
            <person name="Sun B."/>
            <person name="Zhang H."/>
            <person name="Zhang J."/>
            <person name="Zhu Y."/>
            <person name="Du M."/>
            <person name="Zhao Y."/>
            <person name="Schartl M."/>
            <person name="Tang Q."/>
            <person name="Wang J."/>
        </authorList>
    </citation>
    <scope>NUCLEOTIDE SEQUENCE</scope>
</reference>
<dbReference type="GO" id="GO:0008028">
    <property type="term" value="F:monocarboxylic acid transmembrane transporter activity"/>
    <property type="evidence" value="ECO:0007669"/>
    <property type="project" value="TreeGrafter"/>
</dbReference>
<dbReference type="PANTHER" id="PTHR11360">
    <property type="entry name" value="MONOCARBOXYLATE TRANSPORTER"/>
    <property type="match status" value="1"/>
</dbReference>
<dbReference type="InParanoid" id="A0A3P8X6S3"/>
<dbReference type="InterPro" id="IPR036259">
    <property type="entry name" value="MFS_trans_sf"/>
</dbReference>
<feature type="transmembrane region" description="Helical" evidence="2">
    <location>
        <begin position="425"/>
        <end position="448"/>
    </location>
</feature>
<comment type="subcellular location">
    <subcellularLocation>
        <location evidence="1">Membrane</location>
        <topology evidence="1">Multi-pass membrane protein</topology>
    </subcellularLocation>
</comment>
<dbReference type="Proteomes" id="UP000265120">
    <property type="component" value="Chromosome 6"/>
</dbReference>
<dbReference type="OMA" id="YHATTCI"/>
<keyword evidence="2" id="KW-1133">Transmembrane helix</keyword>
<keyword evidence="2" id="KW-0812">Transmembrane</keyword>